<gene>
    <name evidence="1" type="ORF">MM415B01502_0016</name>
</gene>
<evidence type="ECO:0000313" key="1">
    <source>
        <dbReference type="EMBL" id="QJA58103.1"/>
    </source>
</evidence>
<accession>A0A6M3IL25</accession>
<sequence length="169" mass="19158">MGNMIKRKLKITSPEDAMTLGQKMFEQAVIENHRKYSTKNPRIKVSSAKAKSRRCQDWTAAKISDLIGLPWGKDQPIEPRGMGQTGVDIRLDREALAKFPHSVECKWNEKWDVPGAIRQAKANQMSGTQWLLVMTKNQEIRGQSEKVVILDAEVFFQLLALIPGERKGL</sequence>
<reference evidence="1" key="1">
    <citation type="submission" date="2020-03" db="EMBL/GenBank/DDBJ databases">
        <title>The deep terrestrial virosphere.</title>
        <authorList>
            <person name="Holmfeldt K."/>
            <person name="Nilsson E."/>
            <person name="Simone D."/>
            <person name="Lopez-Fernandez M."/>
            <person name="Wu X."/>
            <person name="de Brujin I."/>
            <person name="Lundin D."/>
            <person name="Andersson A."/>
            <person name="Bertilsson S."/>
            <person name="Dopson M."/>
        </authorList>
    </citation>
    <scope>NUCLEOTIDE SEQUENCE</scope>
    <source>
        <strain evidence="1">MM415B01502</strain>
    </source>
</reference>
<dbReference type="EMBL" id="MT141308">
    <property type="protein sequence ID" value="QJA58103.1"/>
    <property type="molecule type" value="Genomic_DNA"/>
</dbReference>
<protein>
    <submittedName>
        <fullName evidence="1">Uncharacterized protein</fullName>
    </submittedName>
</protein>
<name>A0A6M3IL25_9ZZZZ</name>
<organism evidence="1">
    <name type="scientific">viral metagenome</name>
    <dbReference type="NCBI Taxonomy" id="1070528"/>
    <lineage>
        <taxon>unclassified sequences</taxon>
        <taxon>metagenomes</taxon>
        <taxon>organismal metagenomes</taxon>
    </lineage>
</organism>
<dbReference type="AlphaFoldDB" id="A0A6M3IL25"/>
<proteinExistence type="predicted"/>